<dbReference type="PROSITE" id="PS50330">
    <property type="entry name" value="UIM"/>
    <property type="match status" value="1"/>
</dbReference>
<accession>A0A1C7NHK7</accession>
<dbReference type="OrthoDB" id="2279290at2759"/>
<feature type="region of interest" description="Disordered" evidence="1">
    <location>
        <begin position="1"/>
        <end position="37"/>
    </location>
</feature>
<keyword evidence="3" id="KW-1185">Reference proteome</keyword>
<dbReference type="Proteomes" id="UP000093000">
    <property type="component" value="Unassembled WGS sequence"/>
</dbReference>
<evidence type="ECO:0000256" key="1">
    <source>
        <dbReference type="SAM" id="MobiDB-lite"/>
    </source>
</evidence>
<feature type="compositionally biased region" description="Basic and acidic residues" evidence="1">
    <location>
        <begin position="28"/>
        <end position="37"/>
    </location>
</feature>
<dbReference type="AlphaFoldDB" id="A0A1C7NHK7"/>
<proteinExistence type="predicted"/>
<dbReference type="InterPro" id="IPR003903">
    <property type="entry name" value="UIM_dom"/>
</dbReference>
<protein>
    <submittedName>
        <fullName evidence="2">Uncharacterized protein</fullName>
    </submittedName>
</protein>
<dbReference type="EMBL" id="LUGH01000143">
    <property type="protein sequence ID" value="OBZ88587.1"/>
    <property type="molecule type" value="Genomic_DNA"/>
</dbReference>
<evidence type="ECO:0000313" key="2">
    <source>
        <dbReference type="EMBL" id="OBZ88587.1"/>
    </source>
</evidence>
<dbReference type="InParanoid" id="A0A1C7NHK7"/>
<evidence type="ECO:0000313" key="3">
    <source>
        <dbReference type="Proteomes" id="UP000093000"/>
    </source>
</evidence>
<reference evidence="2 3" key="1">
    <citation type="submission" date="2016-03" db="EMBL/GenBank/DDBJ databases">
        <title>Choanephora cucurbitarum.</title>
        <authorList>
            <person name="Min B."/>
            <person name="Park H."/>
            <person name="Park J.-H."/>
            <person name="Shin H.-D."/>
            <person name="Choi I.-G."/>
        </authorList>
    </citation>
    <scope>NUCLEOTIDE SEQUENCE [LARGE SCALE GENOMIC DNA]</scope>
    <source>
        <strain evidence="2 3">KUS-F28377</strain>
    </source>
</reference>
<name>A0A1C7NHK7_9FUNG</name>
<feature type="compositionally biased region" description="Basic residues" evidence="1">
    <location>
        <begin position="173"/>
        <end position="184"/>
    </location>
</feature>
<comment type="caution">
    <text evidence="2">The sequence shown here is derived from an EMBL/GenBank/DDBJ whole genome shotgun (WGS) entry which is preliminary data.</text>
</comment>
<gene>
    <name evidence="2" type="ORF">A0J61_03359</name>
</gene>
<sequence length="201" mass="23377">MAKKKPQTLQELFQKAAKRSTPDDQEERELQKALELSKREQVNEQRRLLAQFSQHNSIPKQIKQEEPLLEITDLSAFLNASDTEEEPISTSILIDDESDHESPFAKERLDWQGDATVISDSDCSVIDLVDPDNSSKPKDDDGYLSPLEGFTNIKENRDDAQFNPFFQQLETTKKRRTTTKKKKPAYKSKWYFVNKRKRKKN</sequence>
<organism evidence="2 3">
    <name type="scientific">Choanephora cucurbitarum</name>
    <dbReference type="NCBI Taxonomy" id="101091"/>
    <lineage>
        <taxon>Eukaryota</taxon>
        <taxon>Fungi</taxon>
        <taxon>Fungi incertae sedis</taxon>
        <taxon>Mucoromycota</taxon>
        <taxon>Mucoromycotina</taxon>
        <taxon>Mucoromycetes</taxon>
        <taxon>Mucorales</taxon>
        <taxon>Mucorineae</taxon>
        <taxon>Choanephoraceae</taxon>
        <taxon>Choanephoroideae</taxon>
        <taxon>Choanephora</taxon>
    </lineage>
</organism>
<feature type="region of interest" description="Disordered" evidence="1">
    <location>
        <begin position="128"/>
        <end position="184"/>
    </location>
</feature>